<accession>A0A1J0M5K4</accession>
<keyword evidence="2" id="KW-0217">Developmental protein</keyword>
<dbReference type="Pfam" id="PF00046">
    <property type="entry name" value="Homeodomain"/>
    <property type="match status" value="1"/>
</dbReference>
<reference evidence="10" key="2">
    <citation type="submission" date="2016-06" db="EMBL/GenBank/DDBJ databases">
        <authorList>
            <person name="Kjaerup R.B."/>
            <person name="Dalgaard T.S."/>
            <person name="Juul-Madsen H.R."/>
        </authorList>
    </citation>
    <scope>NUCLEOTIDE SEQUENCE</scope>
</reference>
<keyword evidence="4 6" id="KW-0371">Homeobox</keyword>
<dbReference type="PANTHER" id="PTHR45664">
    <property type="entry name" value="PROTEIN ZERKNUELLT 1-RELATED"/>
    <property type="match status" value="1"/>
</dbReference>
<dbReference type="PROSITE" id="PS50071">
    <property type="entry name" value="HOMEOBOX_2"/>
    <property type="match status" value="1"/>
</dbReference>
<evidence type="ECO:0000256" key="4">
    <source>
        <dbReference type="ARBA" id="ARBA00023155"/>
    </source>
</evidence>
<comment type="subcellular location">
    <subcellularLocation>
        <location evidence="1 6 7">Nucleus</location>
    </subcellularLocation>
</comment>
<feature type="region of interest" description="Disordered" evidence="8">
    <location>
        <begin position="219"/>
        <end position="289"/>
    </location>
</feature>
<feature type="DNA-binding region" description="Homeobox" evidence="6">
    <location>
        <begin position="139"/>
        <end position="198"/>
    </location>
</feature>
<proteinExistence type="evidence at transcript level"/>
<dbReference type="PROSITE" id="PS00032">
    <property type="entry name" value="ANTENNAPEDIA"/>
    <property type="match status" value="1"/>
</dbReference>
<protein>
    <submittedName>
        <fullName evidence="10">Homeobox hox 3</fullName>
    </submittedName>
</protein>
<dbReference type="InterPro" id="IPR020479">
    <property type="entry name" value="HD_metazoa"/>
</dbReference>
<gene>
    <name evidence="10" type="primary">Hox3</name>
</gene>
<evidence type="ECO:0000256" key="3">
    <source>
        <dbReference type="ARBA" id="ARBA00023125"/>
    </source>
</evidence>
<dbReference type="GO" id="GO:0000978">
    <property type="term" value="F:RNA polymerase II cis-regulatory region sequence-specific DNA binding"/>
    <property type="evidence" value="ECO:0007669"/>
    <property type="project" value="TreeGrafter"/>
</dbReference>
<dbReference type="GO" id="GO:0005634">
    <property type="term" value="C:nucleus"/>
    <property type="evidence" value="ECO:0007669"/>
    <property type="project" value="UniProtKB-SubCell"/>
</dbReference>
<dbReference type="PRINTS" id="PR00024">
    <property type="entry name" value="HOMEOBOX"/>
</dbReference>
<dbReference type="PANTHER" id="PTHR45664:SF18">
    <property type="entry name" value="HOMEOBOX PROTEIN HOX3"/>
    <property type="match status" value="1"/>
</dbReference>
<reference evidence="10" key="1">
    <citation type="journal article" date="2016" name="BMC Genomics">
        <title>Comparative transcriptomics enlarges the toolkit of known developmental genes in mollusks.</title>
        <authorList>
            <person name="De Oliveira A.L."/>
            <person name="Wollesen T."/>
            <person name="Kristof A."/>
            <person name="Scherholz M."/>
            <person name="Redl E."/>
            <person name="Todt C."/>
            <person name="Bleidorn C."/>
            <person name="Wanninger A."/>
        </authorList>
    </citation>
    <scope>NUCLEOTIDE SEQUENCE</scope>
</reference>
<dbReference type="CDD" id="cd00086">
    <property type="entry name" value="homeodomain"/>
    <property type="match status" value="1"/>
</dbReference>
<organism evidence="10">
    <name type="scientific">Antalis entalis</name>
    <dbReference type="NCBI Taxonomy" id="211836"/>
    <lineage>
        <taxon>Eukaryota</taxon>
        <taxon>Metazoa</taxon>
        <taxon>Spiralia</taxon>
        <taxon>Lophotrochozoa</taxon>
        <taxon>Mollusca</taxon>
        <taxon>Scaphopoda</taxon>
        <taxon>Dentaliida</taxon>
        <taxon>Dentaliidae</taxon>
        <taxon>Antalis</taxon>
    </lineage>
</organism>
<sequence length="404" mass="45419">MSNIGQKEINFANRQTSKMYFTPSSAYQTCYPSENGYGYDSHHGYGQPVPSPEHFYGQNTCVVQGQGVISDSPPNQSFSDPFGSICVQNGASSCGLNSPSQKDGSQNSGKPQEIYPWMKESRQNNTKRQQATVTITEPSKRARTAYTSAQLVELEKEFHFNRYLCRPRRIEMAALLNLTERQIKIWFQNRRMKFKKEQKHKGGCMDGQMTADKLEGMLTKTESDSDESLPNVQDRMGDRSSPDAPNQGRSLHSQQMPTHMTLSSVPASQMPRQAQGHSPLHSQENTMARRSPNIRQNPAHALNHRISEQGQGQPPHNVPVESQMHQQFVVHPPHSPHNYNPVHAYNHANSVYMTEINGMDTARDHVHAINSMSIPYNAGMSCAISDMNAYTPNGYDYVPKLTHL</sequence>
<evidence type="ECO:0000256" key="5">
    <source>
        <dbReference type="ARBA" id="ARBA00023242"/>
    </source>
</evidence>
<dbReference type="GO" id="GO:0000981">
    <property type="term" value="F:DNA-binding transcription factor activity, RNA polymerase II-specific"/>
    <property type="evidence" value="ECO:0007669"/>
    <property type="project" value="InterPro"/>
</dbReference>
<dbReference type="Gene3D" id="1.10.10.60">
    <property type="entry name" value="Homeodomain-like"/>
    <property type="match status" value="1"/>
</dbReference>
<dbReference type="FunFam" id="1.10.10.60:FF:000504">
    <property type="entry name" value="Transcription factor RFX3"/>
    <property type="match status" value="1"/>
</dbReference>
<dbReference type="InterPro" id="IPR001827">
    <property type="entry name" value="Homeobox_Antennapedia_CS"/>
</dbReference>
<name>A0A1J0M5K4_9MOLL</name>
<feature type="compositionally biased region" description="Polar residues" evidence="8">
    <location>
        <begin position="243"/>
        <end position="289"/>
    </location>
</feature>
<evidence type="ECO:0000313" key="10">
    <source>
        <dbReference type="EMBL" id="APD15653.1"/>
    </source>
</evidence>
<dbReference type="InterPro" id="IPR009057">
    <property type="entry name" value="Homeodomain-like_sf"/>
</dbReference>
<keyword evidence="3 6" id="KW-0238">DNA-binding</keyword>
<dbReference type="PROSITE" id="PS00027">
    <property type="entry name" value="HOMEOBOX_1"/>
    <property type="match status" value="1"/>
</dbReference>
<dbReference type="InterPro" id="IPR001356">
    <property type="entry name" value="HD"/>
</dbReference>
<keyword evidence="5 6" id="KW-0539">Nucleus</keyword>
<dbReference type="AlphaFoldDB" id="A0A1J0M5K4"/>
<dbReference type="EMBL" id="KX365090">
    <property type="protein sequence ID" value="APD15653.1"/>
    <property type="molecule type" value="mRNA"/>
</dbReference>
<evidence type="ECO:0000256" key="2">
    <source>
        <dbReference type="ARBA" id="ARBA00022473"/>
    </source>
</evidence>
<evidence type="ECO:0000259" key="9">
    <source>
        <dbReference type="PROSITE" id="PS50071"/>
    </source>
</evidence>
<dbReference type="SUPFAM" id="SSF46689">
    <property type="entry name" value="Homeodomain-like"/>
    <property type="match status" value="1"/>
</dbReference>
<evidence type="ECO:0000256" key="1">
    <source>
        <dbReference type="ARBA" id="ARBA00004123"/>
    </source>
</evidence>
<dbReference type="InterPro" id="IPR017970">
    <property type="entry name" value="Homeobox_CS"/>
</dbReference>
<evidence type="ECO:0000256" key="6">
    <source>
        <dbReference type="PROSITE-ProRule" id="PRU00108"/>
    </source>
</evidence>
<dbReference type="SMART" id="SM00389">
    <property type="entry name" value="HOX"/>
    <property type="match status" value="1"/>
</dbReference>
<evidence type="ECO:0000256" key="7">
    <source>
        <dbReference type="RuleBase" id="RU000682"/>
    </source>
</evidence>
<feature type="domain" description="Homeobox" evidence="9">
    <location>
        <begin position="137"/>
        <end position="197"/>
    </location>
</feature>
<evidence type="ECO:0000256" key="8">
    <source>
        <dbReference type="SAM" id="MobiDB-lite"/>
    </source>
</evidence>